<keyword evidence="4" id="KW-1185">Reference proteome</keyword>
<protein>
    <recommendedName>
        <fullName evidence="5">Pv-fam-d protein</fullName>
    </recommendedName>
</protein>
<feature type="chain" id="PRO_5013254177" description="Pv-fam-d protein" evidence="2">
    <location>
        <begin position="22"/>
        <end position="333"/>
    </location>
</feature>
<sequence>MFFPTKAVIFSLLICIHCRESSNISVTFHNESNINNSLNKKRARLLHERAIVERQRQQRYVDLQRRVETLLNEDNIDFAKRLKASSLDDHFVRHFNAILQNGLFERRNSVIINNKNFQKFFNASLHKRKKTSFNTLNDYDNNDQGNMDPFKYYSNLEEYFDDLKSIQYNKTKLIEELKRNMYRNEKFSNTFRYPNPYEEKPCGELGLDVHLKLRKHEHLKGPRKYNMHEGFLEHQDTSKLPSFINNENVHSDFDLIMRRLSKGKSFIEGKIFPKHASKYRKIFNLIMGCSAFGVIGSLALGAFLISAIFITLVTLLGSVLIPAFLLYMPFLLL</sequence>
<keyword evidence="1" id="KW-0812">Transmembrane</keyword>
<gene>
    <name evidence="3" type="ORF">PGO_002315</name>
</gene>
<dbReference type="GeneID" id="39745129"/>
<feature type="transmembrane region" description="Helical" evidence="1">
    <location>
        <begin position="312"/>
        <end position="332"/>
    </location>
</feature>
<organism evidence="3 4">
    <name type="scientific">Plasmodium gonderi</name>
    <dbReference type="NCBI Taxonomy" id="77519"/>
    <lineage>
        <taxon>Eukaryota</taxon>
        <taxon>Sar</taxon>
        <taxon>Alveolata</taxon>
        <taxon>Apicomplexa</taxon>
        <taxon>Aconoidasida</taxon>
        <taxon>Haemosporida</taxon>
        <taxon>Plasmodiidae</taxon>
        <taxon>Plasmodium</taxon>
        <taxon>Plasmodium (Plasmodium)</taxon>
    </lineage>
</organism>
<evidence type="ECO:0000256" key="1">
    <source>
        <dbReference type="SAM" id="Phobius"/>
    </source>
</evidence>
<name>A0A1Y1JPA4_PLAGO</name>
<accession>A0A1Y1JPA4</accession>
<dbReference type="AlphaFoldDB" id="A0A1Y1JPA4"/>
<keyword evidence="1" id="KW-1133">Transmembrane helix</keyword>
<keyword evidence="2" id="KW-0732">Signal</keyword>
<dbReference type="OrthoDB" id="381406at2759"/>
<dbReference type="Proteomes" id="UP000195521">
    <property type="component" value="Unassembled WGS sequence"/>
</dbReference>
<reference evidence="4" key="1">
    <citation type="submission" date="2017-04" db="EMBL/GenBank/DDBJ databases">
        <title>Plasmodium gonderi genome.</title>
        <authorList>
            <person name="Arisue N."/>
            <person name="Honma H."/>
            <person name="Kawai S."/>
            <person name="Tougan T."/>
            <person name="Tanabe K."/>
            <person name="Horii T."/>
        </authorList>
    </citation>
    <scope>NUCLEOTIDE SEQUENCE [LARGE SCALE GENOMIC DNA]</scope>
    <source>
        <strain evidence="4">ATCC 30045</strain>
    </source>
</reference>
<comment type="caution">
    <text evidence="3">The sequence shown here is derived from an EMBL/GenBank/DDBJ whole genome shotgun (WGS) entry which is preliminary data.</text>
</comment>
<evidence type="ECO:0008006" key="5">
    <source>
        <dbReference type="Google" id="ProtNLM"/>
    </source>
</evidence>
<evidence type="ECO:0000313" key="3">
    <source>
        <dbReference type="EMBL" id="GAW84321.1"/>
    </source>
</evidence>
<evidence type="ECO:0000256" key="2">
    <source>
        <dbReference type="SAM" id="SignalP"/>
    </source>
</evidence>
<feature type="transmembrane region" description="Helical" evidence="1">
    <location>
        <begin position="282"/>
        <end position="305"/>
    </location>
</feature>
<dbReference type="RefSeq" id="XP_028546910.1">
    <property type="nucleotide sequence ID" value="XM_028691109.1"/>
</dbReference>
<evidence type="ECO:0000313" key="4">
    <source>
        <dbReference type="Proteomes" id="UP000195521"/>
    </source>
</evidence>
<feature type="signal peptide" evidence="2">
    <location>
        <begin position="1"/>
        <end position="21"/>
    </location>
</feature>
<proteinExistence type="predicted"/>
<keyword evidence="1" id="KW-0472">Membrane</keyword>
<dbReference type="EMBL" id="BDQF01000234">
    <property type="protein sequence ID" value="GAW84321.1"/>
    <property type="molecule type" value="Genomic_DNA"/>
</dbReference>